<evidence type="ECO:0000256" key="7">
    <source>
        <dbReference type="ARBA" id="ARBA00022679"/>
    </source>
</evidence>
<keyword evidence="7 12" id="KW-0808">Transferase</keyword>
<keyword evidence="5" id="KW-0963">Cytoplasm</keyword>
<dbReference type="RefSeq" id="WP_143162679.1">
    <property type="nucleotide sequence ID" value="NZ_RJKL01000001.1"/>
</dbReference>
<gene>
    <name evidence="12" type="ORF">EDD30_3554</name>
</gene>
<evidence type="ECO:0000256" key="10">
    <source>
        <dbReference type="ARBA" id="ARBA00031323"/>
    </source>
</evidence>
<dbReference type="AlphaFoldDB" id="A0A3N1GKC2"/>
<evidence type="ECO:0000256" key="9">
    <source>
        <dbReference type="ARBA" id="ARBA00030757"/>
    </source>
</evidence>
<dbReference type="PANTHER" id="PTHR11579">
    <property type="entry name" value="PROTEIN-L-ISOASPARTATE O-METHYLTRANSFERASE"/>
    <property type="match status" value="1"/>
</dbReference>
<dbReference type="EC" id="2.1.1.77" evidence="3"/>
<evidence type="ECO:0000256" key="11">
    <source>
        <dbReference type="ARBA" id="ARBA00031350"/>
    </source>
</evidence>
<reference evidence="12 13" key="1">
    <citation type="submission" date="2018-11" db="EMBL/GenBank/DDBJ databases">
        <title>Sequencing the genomes of 1000 actinobacteria strains.</title>
        <authorList>
            <person name="Klenk H.-P."/>
        </authorList>
    </citation>
    <scope>NUCLEOTIDE SEQUENCE [LARGE SCALE GENOMIC DNA]</scope>
    <source>
        <strain evidence="12 13">DSM 43634</strain>
    </source>
</reference>
<evidence type="ECO:0000313" key="12">
    <source>
        <dbReference type="EMBL" id="ROP30694.1"/>
    </source>
</evidence>
<comment type="caution">
    <text evidence="12">The sequence shown here is derived from an EMBL/GenBank/DDBJ whole genome shotgun (WGS) entry which is preliminary data.</text>
</comment>
<comment type="similarity">
    <text evidence="2">Belongs to the methyltransferase superfamily. L-isoaspartyl/D-aspartyl protein methyltransferase family.</text>
</comment>
<dbReference type="Proteomes" id="UP000271683">
    <property type="component" value="Unassembled WGS sequence"/>
</dbReference>
<dbReference type="Gene3D" id="3.40.50.150">
    <property type="entry name" value="Vaccinia Virus protein VP39"/>
    <property type="match status" value="1"/>
</dbReference>
<evidence type="ECO:0000256" key="2">
    <source>
        <dbReference type="ARBA" id="ARBA00005369"/>
    </source>
</evidence>
<keyword evidence="6 12" id="KW-0489">Methyltransferase</keyword>
<dbReference type="CDD" id="cd02440">
    <property type="entry name" value="AdoMet_MTases"/>
    <property type="match status" value="1"/>
</dbReference>
<evidence type="ECO:0000256" key="4">
    <source>
        <dbReference type="ARBA" id="ARBA00013346"/>
    </source>
</evidence>
<dbReference type="OrthoDB" id="5143400at2"/>
<dbReference type="SUPFAM" id="SSF53335">
    <property type="entry name" value="S-adenosyl-L-methionine-dependent methyltransferases"/>
    <property type="match status" value="1"/>
</dbReference>
<name>A0A3N1GKC2_9ACTN</name>
<dbReference type="GO" id="GO:0004719">
    <property type="term" value="F:protein-L-isoaspartate (D-aspartate) O-methyltransferase activity"/>
    <property type="evidence" value="ECO:0007669"/>
    <property type="project" value="UniProtKB-EC"/>
</dbReference>
<sequence length="375" mass="40984">MIPEHARLVQTLSDEGVLPNEWRSAFENVPRHLFVPDQAWLIGNGRTCIDRSADEAGWLAAAYSDEPIITQWDDGSSSSEKPGAAATSSLSMPTIVAIMLRESLISDGMKVLEIGTGSGWNAALLGARLGDDNVYTIEVDSAVAERARDNLAKSGRKVVAAVGDGANGFPEHAPYDRMLATLSVSTVPRAWIEQTKSGGYIVTPWRIPLLNGLLLRLQVNNDGTAAGRFINTAVFMPMRSQRPSTDDVPIELDAPVEETSTDPRDLLNDDHAQFVIGLLVQECYEWTETTDQGTVQRLDDPSSGSWATVTADDTTSGRYEVRQGGPRRLWDEIVSAHEWWQGQGSPVFTRFGVTVDQDGRRLWLDEPGNVVPPAL</sequence>
<dbReference type="EMBL" id="RJKL01000001">
    <property type="protein sequence ID" value="ROP30694.1"/>
    <property type="molecule type" value="Genomic_DNA"/>
</dbReference>
<dbReference type="Pfam" id="PF01135">
    <property type="entry name" value="PCMT"/>
    <property type="match status" value="1"/>
</dbReference>
<accession>A0A3N1GKC2</accession>
<comment type="subcellular location">
    <subcellularLocation>
        <location evidence="1">Cytoplasm</location>
    </subcellularLocation>
</comment>
<organism evidence="12 13">
    <name type="scientific">Couchioplanes caeruleus</name>
    <dbReference type="NCBI Taxonomy" id="56438"/>
    <lineage>
        <taxon>Bacteria</taxon>
        <taxon>Bacillati</taxon>
        <taxon>Actinomycetota</taxon>
        <taxon>Actinomycetes</taxon>
        <taxon>Micromonosporales</taxon>
        <taxon>Micromonosporaceae</taxon>
        <taxon>Couchioplanes</taxon>
    </lineage>
</organism>
<dbReference type="GO" id="GO:0032259">
    <property type="term" value="P:methylation"/>
    <property type="evidence" value="ECO:0007669"/>
    <property type="project" value="UniProtKB-KW"/>
</dbReference>
<evidence type="ECO:0000256" key="6">
    <source>
        <dbReference type="ARBA" id="ARBA00022603"/>
    </source>
</evidence>
<dbReference type="InterPro" id="IPR029063">
    <property type="entry name" value="SAM-dependent_MTases_sf"/>
</dbReference>
<dbReference type="InterPro" id="IPR000682">
    <property type="entry name" value="PCMT"/>
</dbReference>
<dbReference type="PANTHER" id="PTHR11579:SF0">
    <property type="entry name" value="PROTEIN-L-ISOASPARTATE(D-ASPARTATE) O-METHYLTRANSFERASE"/>
    <property type="match status" value="1"/>
</dbReference>
<evidence type="ECO:0000256" key="1">
    <source>
        <dbReference type="ARBA" id="ARBA00004496"/>
    </source>
</evidence>
<evidence type="ECO:0000256" key="8">
    <source>
        <dbReference type="ARBA" id="ARBA00022691"/>
    </source>
</evidence>
<proteinExistence type="inferred from homology"/>
<evidence type="ECO:0000256" key="5">
    <source>
        <dbReference type="ARBA" id="ARBA00022490"/>
    </source>
</evidence>
<dbReference type="GO" id="GO:0005737">
    <property type="term" value="C:cytoplasm"/>
    <property type="evidence" value="ECO:0007669"/>
    <property type="project" value="UniProtKB-SubCell"/>
</dbReference>
<evidence type="ECO:0000313" key="13">
    <source>
        <dbReference type="Proteomes" id="UP000271683"/>
    </source>
</evidence>
<protein>
    <recommendedName>
        <fullName evidence="4">Protein-L-isoaspartate O-methyltransferase</fullName>
        <ecNumber evidence="3">2.1.1.77</ecNumber>
    </recommendedName>
    <alternativeName>
        <fullName evidence="11">L-isoaspartyl protein carboxyl methyltransferase</fullName>
    </alternativeName>
    <alternativeName>
        <fullName evidence="9">Protein L-isoaspartyl methyltransferase</fullName>
    </alternativeName>
    <alternativeName>
        <fullName evidence="10">Protein-beta-aspartate methyltransferase</fullName>
    </alternativeName>
</protein>
<evidence type="ECO:0000256" key="3">
    <source>
        <dbReference type="ARBA" id="ARBA00011890"/>
    </source>
</evidence>
<keyword evidence="8" id="KW-0949">S-adenosyl-L-methionine</keyword>